<evidence type="ECO:0000256" key="1">
    <source>
        <dbReference type="ARBA" id="ARBA00005591"/>
    </source>
</evidence>
<comment type="similarity">
    <text evidence="1 6">Belongs to the MsrA Met sulfoxide reductase family.</text>
</comment>
<dbReference type="RefSeq" id="WP_099577924.1">
    <property type="nucleotide sequence ID" value="NZ_MJBI02000001.1"/>
</dbReference>
<evidence type="ECO:0000313" key="9">
    <source>
        <dbReference type="Proteomes" id="UP000229523"/>
    </source>
</evidence>
<dbReference type="Pfam" id="PF01625">
    <property type="entry name" value="PMSR"/>
    <property type="match status" value="1"/>
</dbReference>
<dbReference type="NCBIfam" id="TIGR00401">
    <property type="entry name" value="msrA"/>
    <property type="match status" value="1"/>
</dbReference>
<feature type="domain" description="Peptide methionine sulphoxide reductase MsrA" evidence="7">
    <location>
        <begin position="5"/>
        <end position="154"/>
    </location>
</feature>
<evidence type="ECO:0000256" key="6">
    <source>
        <dbReference type="HAMAP-Rule" id="MF_01401"/>
    </source>
</evidence>
<organism evidence="8 9">
    <name type="scientific">Macrococcoides goetzii</name>
    <dbReference type="NCBI Taxonomy" id="1891097"/>
    <lineage>
        <taxon>Bacteria</taxon>
        <taxon>Bacillati</taxon>
        <taxon>Bacillota</taxon>
        <taxon>Bacilli</taxon>
        <taxon>Bacillales</taxon>
        <taxon>Staphylococcaceae</taxon>
        <taxon>Macrococcoides</taxon>
    </lineage>
</organism>
<sequence>MEMKTIYFAGGCFWCMVKPFDSFDGIESVKSGYMGGHIENPTYEQVKTGTTDHLEVVEIIYDDAVFSFDKLLEIFFAQIDPTDAGGQYMDRGTQYRTAVFYTDETQKMKTVNYIESIQDRFDKPIVTEIRPAEVFYLAEDEHQDFYKRNPERYKQEQIDRENYIKTQKNLS</sequence>
<evidence type="ECO:0000256" key="3">
    <source>
        <dbReference type="ARBA" id="ARBA00024679"/>
    </source>
</evidence>
<dbReference type="AlphaFoldDB" id="A0A2G5NUG8"/>
<gene>
    <name evidence="6 8" type="primary">msrA</name>
    <name evidence="8" type="ORF">BFS35_003155</name>
</gene>
<dbReference type="EMBL" id="MJBI02000001">
    <property type="protein sequence ID" value="RAI82698.1"/>
    <property type="molecule type" value="Genomic_DNA"/>
</dbReference>
<name>A0A2G5NUG8_9STAP</name>
<keyword evidence="9" id="KW-1185">Reference proteome</keyword>
<keyword evidence="2 6" id="KW-0560">Oxidoreductase</keyword>
<feature type="active site" evidence="6">
    <location>
        <position position="12"/>
    </location>
</feature>
<dbReference type="EC" id="1.8.4.11" evidence="6"/>
<evidence type="ECO:0000256" key="4">
    <source>
        <dbReference type="ARBA" id="ARBA00047806"/>
    </source>
</evidence>
<dbReference type="PANTHER" id="PTHR43774">
    <property type="entry name" value="PEPTIDE METHIONINE SULFOXIDE REDUCTASE"/>
    <property type="match status" value="1"/>
</dbReference>
<dbReference type="InterPro" id="IPR002569">
    <property type="entry name" value="Met_Sox_Rdtase_MsrA_dom"/>
</dbReference>
<evidence type="ECO:0000313" key="8">
    <source>
        <dbReference type="EMBL" id="RAI82698.1"/>
    </source>
</evidence>
<comment type="caution">
    <text evidence="8">The sequence shown here is derived from an EMBL/GenBank/DDBJ whole genome shotgun (WGS) entry which is preliminary data.</text>
</comment>
<dbReference type="InterPro" id="IPR036509">
    <property type="entry name" value="Met_Sox_Rdtase_MsrA_sf"/>
</dbReference>
<dbReference type="PANTHER" id="PTHR43774:SF1">
    <property type="entry name" value="PEPTIDE METHIONINE SULFOXIDE REDUCTASE MSRA 2"/>
    <property type="match status" value="1"/>
</dbReference>
<protein>
    <recommendedName>
        <fullName evidence="6">Peptide methionine sulfoxide reductase MsrA</fullName>
        <shortName evidence="6">Protein-methionine-S-oxide reductase</shortName>
        <ecNumber evidence="6">1.8.4.11</ecNumber>
    </recommendedName>
    <alternativeName>
        <fullName evidence="6">Peptide-methionine (S)-S-oxide reductase</fullName>
        <shortName evidence="6">Peptide Met(O) reductase</shortName>
    </alternativeName>
</protein>
<comment type="catalytic activity">
    <reaction evidence="5 6">
        <text>[thioredoxin]-disulfide + L-methionine + H2O = L-methionine (S)-S-oxide + [thioredoxin]-dithiol</text>
        <dbReference type="Rhea" id="RHEA:19993"/>
        <dbReference type="Rhea" id="RHEA-COMP:10698"/>
        <dbReference type="Rhea" id="RHEA-COMP:10700"/>
        <dbReference type="ChEBI" id="CHEBI:15377"/>
        <dbReference type="ChEBI" id="CHEBI:29950"/>
        <dbReference type="ChEBI" id="CHEBI:50058"/>
        <dbReference type="ChEBI" id="CHEBI:57844"/>
        <dbReference type="ChEBI" id="CHEBI:58772"/>
        <dbReference type="EC" id="1.8.4.11"/>
    </reaction>
</comment>
<reference evidence="8 9" key="1">
    <citation type="journal article" date="2018" name="Front. Microbiol.">
        <title>Description and Comparative Genomics of Macrococcus caseolyticus subsp. hominis subsp. nov., Macrococcus goetzii sp. nov., Macrococcus epidermidis sp. nov., and Macrococcus bohemicus sp. nov., Novel Macrococci From Human Clinical Material With Virulence Potential and Suspected Uptake of Foreign DNA by Natural Transformation.</title>
        <authorList>
            <person name="Maslanova I."/>
            <person name="Wertheimer Z."/>
            <person name="Sedlacek I."/>
            <person name="Svec P."/>
            <person name="Indrakova A."/>
            <person name="Kovarovic V."/>
            <person name="Schumann P."/>
            <person name="Sproer C."/>
            <person name="Kralova S."/>
            <person name="Sedo O."/>
            <person name="Kristofova L."/>
            <person name="Vrbovska V."/>
            <person name="Fuzik T."/>
            <person name="Petras P."/>
            <person name="Zdrahal Z."/>
            <person name="Ruzickova V."/>
            <person name="Doskar J."/>
            <person name="Pantucek R."/>
        </authorList>
    </citation>
    <scope>NUCLEOTIDE SEQUENCE [LARGE SCALE GENOMIC DNA]</scope>
    <source>
        <strain evidence="8 9">CCM 4927</strain>
    </source>
</reference>
<evidence type="ECO:0000259" key="7">
    <source>
        <dbReference type="Pfam" id="PF01625"/>
    </source>
</evidence>
<dbReference type="SUPFAM" id="SSF55068">
    <property type="entry name" value="Peptide methionine sulfoxide reductase"/>
    <property type="match status" value="1"/>
</dbReference>
<dbReference type="Gene3D" id="3.30.1060.10">
    <property type="entry name" value="Peptide methionine sulphoxide reductase MsrA"/>
    <property type="match status" value="1"/>
</dbReference>
<dbReference type="HAMAP" id="MF_01401">
    <property type="entry name" value="MsrA"/>
    <property type="match status" value="1"/>
</dbReference>
<comment type="function">
    <text evidence="3 6">Has an important function as a repair enzyme for proteins that have been inactivated by oxidation. Catalyzes the reversible oxidation-reduction of methionine sulfoxide in proteins to methionine.</text>
</comment>
<accession>A0A2G5NUG8</accession>
<dbReference type="GO" id="GO:0033744">
    <property type="term" value="F:L-methionine:thioredoxin-disulfide S-oxidoreductase activity"/>
    <property type="evidence" value="ECO:0007669"/>
    <property type="project" value="RHEA"/>
</dbReference>
<dbReference type="GO" id="GO:0008113">
    <property type="term" value="F:peptide-methionine (S)-S-oxide reductase activity"/>
    <property type="evidence" value="ECO:0007669"/>
    <property type="project" value="UniProtKB-UniRule"/>
</dbReference>
<evidence type="ECO:0000256" key="5">
    <source>
        <dbReference type="ARBA" id="ARBA00048782"/>
    </source>
</evidence>
<comment type="catalytic activity">
    <reaction evidence="4 6">
        <text>L-methionyl-[protein] + [thioredoxin]-disulfide + H2O = L-methionyl-(S)-S-oxide-[protein] + [thioredoxin]-dithiol</text>
        <dbReference type="Rhea" id="RHEA:14217"/>
        <dbReference type="Rhea" id="RHEA-COMP:10698"/>
        <dbReference type="Rhea" id="RHEA-COMP:10700"/>
        <dbReference type="Rhea" id="RHEA-COMP:12313"/>
        <dbReference type="Rhea" id="RHEA-COMP:12315"/>
        <dbReference type="ChEBI" id="CHEBI:15377"/>
        <dbReference type="ChEBI" id="CHEBI:16044"/>
        <dbReference type="ChEBI" id="CHEBI:29950"/>
        <dbReference type="ChEBI" id="CHEBI:44120"/>
        <dbReference type="ChEBI" id="CHEBI:50058"/>
        <dbReference type="EC" id="1.8.4.11"/>
    </reaction>
</comment>
<evidence type="ECO:0000256" key="2">
    <source>
        <dbReference type="ARBA" id="ARBA00023002"/>
    </source>
</evidence>
<dbReference type="Proteomes" id="UP000229523">
    <property type="component" value="Unassembled WGS sequence"/>
</dbReference>
<proteinExistence type="inferred from homology"/>